<evidence type="ECO:0000313" key="13">
    <source>
        <dbReference type="Proteomes" id="UP000694892"/>
    </source>
</evidence>
<feature type="transmembrane region" description="Helical" evidence="11">
    <location>
        <begin position="114"/>
        <end position="133"/>
    </location>
</feature>
<keyword evidence="10 11" id="KW-0472">Membrane</keyword>
<evidence type="ECO:0000256" key="5">
    <source>
        <dbReference type="ARBA" id="ARBA00022676"/>
    </source>
</evidence>
<evidence type="ECO:0000256" key="9">
    <source>
        <dbReference type="ARBA" id="ARBA00022989"/>
    </source>
</evidence>
<dbReference type="AlphaFoldDB" id="A0A974DNV7"/>
<keyword evidence="7 11" id="KW-0812">Transmembrane</keyword>
<dbReference type="Proteomes" id="UP000694892">
    <property type="component" value="Chromosome 2L"/>
</dbReference>
<dbReference type="GO" id="GO:0005789">
    <property type="term" value="C:endoplasmic reticulum membrane"/>
    <property type="evidence" value="ECO:0007669"/>
    <property type="project" value="UniProtKB-SubCell"/>
</dbReference>
<evidence type="ECO:0000313" key="12">
    <source>
        <dbReference type="EMBL" id="OCT94436.1"/>
    </source>
</evidence>
<name>A0A974DNV7_XENLA</name>
<reference evidence="13" key="1">
    <citation type="journal article" date="2016" name="Nature">
        <title>Genome evolution in the allotetraploid frog Xenopus laevis.</title>
        <authorList>
            <person name="Session A.M."/>
            <person name="Uno Y."/>
            <person name="Kwon T."/>
            <person name="Chapman J.A."/>
            <person name="Toyoda A."/>
            <person name="Takahashi S."/>
            <person name="Fukui A."/>
            <person name="Hikosaka A."/>
            <person name="Suzuki A."/>
            <person name="Kondo M."/>
            <person name="van Heeringen S.J."/>
            <person name="Quigley I."/>
            <person name="Heinz S."/>
            <person name="Ogino H."/>
            <person name="Ochi H."/>
            <person name="Hellsten U."/>
            <person name="Lyons J.B."/>
            <person name="Simakov O."/>
            <person name="Putnam N."/>
            <person name="Stites J."/>
            <person name="Kuroki Y."/>
            <person name="Tanaka T."/>
            <person name="Michiue T."/>
            <person name="Watanabe M."/>
            <person name="Bogdanovic O."/>
            <person name="Lister R."/>
            <person name="Georgiou G."/>
            <person name="Paranjpe S.S."/>
            <person name="van Kruijsbergen I."/>
            <person name="Shu S."/>
            <person name="Carlson J."/>
            <person name="Kinoshita T."/>
            <person name="Ohta Y."/>
            <person name="Mawaribuchi S."/>
            <person name="Jenkins J."/>
            <person name="Grimwood J."/>
            <person name="Schmutz J."/>
            <person name="Mitros T."/>
            <person name="Mozaffari S.V."/>
            <person name="Suzuki Y."/>
            <person name="Haramoto Y."/>
            <person name="Yamamoto T.S."/>
            <person name="Takagi C."/>
            <person name="Heald R."/>
            <person name="Miller K."/>
            <person name="Haudenschild C."/>
            <person name="Kitzman J."/>
            <person name="Nakayama T."/>
            <person name="Izutsu Y."/>
            <person name="Robert J."/>
            <person name="Fortriede J."/>
            <person name="Burns K."/>
            <person name="Lotay V."/>
            <person name="Karimi K."/>
            <person name="Yasuoka Y."/>
            <person name="Dichmann D.S."/>
            <person name="Flajnik M.F."/>
            <person name="Houston D.W."/>
            <person name="Shendure J."/>
            <person name="DuPasquier L."/>
            <person name="Vize P.D."/>
            <person name="Zorn A.M."/>
            <person name="Ito M."/>
            <person name="Marcotte E.M."/>
            <person name="Wallingford J.B."/>
            <person name="Ito Y."/>
            <person name="Asashima M."/>
            <person name="Ueno N."/>
            <person name="Matsuda Y."/>
            <person name="Veenstra G.J."/>
            <person name="Fujiyama A."/>
            <person name="Harland R.M."/>
            <person name="Taira M."/>
            <person name="Rokhsar D.S."/>
        </authorList>
    </citation>
    <scope>NUCLEOTIDE SEQUENCE [LARGE SCALE GENOMIC DNA]</scope>
    <source>
        <strain evidence="13">J</strain>
    </source>
</reference>
<evidence type="ECO:0000256" key="11">
    <source>
        <dbReference type="RuleBase" id="RU363112"/>
    </source>
</evidence>
<dbReference type="InterPro" id="IPR007315">
    <property type="entry name" value="PIG-V/Gpi18"/>
</dbReference>
<organism evidence="12 13">
    <name type="scientific">Xenopus laevis</name>
    <name type="common">African clawed frog</name>
    <dbReference type="NCBI Taxonomy" id="8355"/>
    <lineage>
        <taxon>Eukaryota</taxon>
        <taxon>Metazoa</taxon>
        <taxon>Chordata</taxon>
        <taxon>Craniata</taxon>
        <taxon>Vertebrata</taxon>
        <taxon>Euteleostomi</taxon>
        <taxon>Amphibia</taxon>
        <taxon>Batrachia</taxon>
        <taxon>Anura</taxon>
        <taxon>Pipoidea</taxon>
        <taxon>Pipidae</taxon>
        <taxon>Xenopodinae</taxon>
        <taxon>Xenopus</taxon>
        <taxon>Xenopus</taxon>
    </lineage>
</organism>
<comment type="function">
    <text evidence="11">Mannosyltransferase involved in glycosylphosphatidylinositol-anchor biosynthesis.</text>
</comment>
<evidence type="ECO:0000256" key="10">
    <source>
        <dbReference type="ARBA" id="ARBA00023136"/>
    </source>
</evidence>
<dbReference type="GO" id="GO:0031501">
    <property type="term" value="C:mannosyltransferase complex"/>
    <property type="evidence" value="ECO:0007669"/>
    <property type="project" value="TreeGrafter"/>
</dbReference>
<dbReference type="GO" id="GO:0004376">
    <property type="term" value="F:GPI mannosyltransferase activity"/>
    <property type="evidence" value="ECO:0007669"/>
    <property type="project" value="InterPro"/>
</dbReference>
<evidence type="ECO:0000256" key="1">
    <source>
        <dbReference type="ARBA" id="ARBA00004477"/>
    </source>
</evidence>
<comment type="caution">
    <text evidence="11">Lacks conserved residue(s) required for the propagation of feature annotation.</text>
</comment>
<keyword evidence="6 11" id="KW-0808">Transferase</keyword>
<evidence type="ECO:0000256" key="2">
    <source>
        <dbReference type="ARBA" id="ARBA00004687"/>
    </source>
</evidence>
<evidence type="ECO:0000256" key="4">
    <source>
        <dbReference type="ARBA" id="ARBA00022502"/>
    </source>
</evidence>
<dbReference type="PANTHER" id="PTHR12468:SF2">
    <property type="entry name" value="GPI MANNOSYLTRANSFERASE 2"/>
    <property type="match status" value="1"/>
</dbReference>
<gene>
    <name evidence="12" type="ORF">XELAEV_18012107mg</name>
</gene>
<comment type="pathway">
    <text evidence="2 11">Glycolipid biosynthesis; glycosylphosphatidylinositol-anchor biosynthesis.</text>
</comment>
<keyword evidence="9 11" id="KW-1133">Transmembrane helix</keyword>
<dbReference type="GO" id="GO:0000009">
    <property type="term" value="F:alpha-1,6-mannosyltransferase activity"/>
    <property type="evidence" value="ECO:0007669"/>
    <property type="project" value="InterPro"/>
</dbReference>
<keyword evidence="5 11" id="KW-0328">Glycosyltransferase</keyword>
<comment type="similarity">
    <text evidence="3 11">Belongs to the PIGV family.</text>
</comment>
<dbReference type="PANTHER" id="PTHR12468">
    <property type="entry name" value="GPI MANNOSYLTRANSFERASE 2"/>
    <property type="match status" value="1"/>
</dbReference>
<dbReference type="GO" id="GO:0006506">
    <property type="term" value="P:GPI anchor biosynthetic process"/>
    <property type="evidence" value="ECO:0007669"/>
    <property type="project" value="UniProtKB-KW"/>
</dbReference>
<evidence type="ECO:0000256" key="7">
    <source>
        <dbReference type="ARBA" id="ARBA00022692"/>
    </source>
</evidence>
<dbReference type="EC" id="2.4.1.-" evidence="11"/>
<evidence type="ECO:0000256" key="8">
    <source>
        <dbReference type="ARBA" id="ARBA00022824"/>
    </source>
</evidence>
<dbReference type="Pfam" id="PF04188">
    <property type="entry name" value="Mannosyl_trans2"/>
    <property type="match status" value="1"/>
</dbReference>
<evidence type="ECO:0000256" key="6">
    <source>
        <dbReference type="ARBA" id="ARBA00022679"/>
    </source>
</evidence>
<evidence type="ECO:0000256" key="3">
    <source>
        <dbReference type="ARBA" id="ARBA00008698"/>
    </source>
</evidence>
<comment type="subcellular location">
    <subcellularLocation>
        <location evidence="1 11">Endoplasmic reticulum membrane</location>
        <topology evidence="1 11">Multi-pass membrane protein</topology>
    </subcellularLocation>
</comment>
<keyword evidence="4 11" id="KW-0337">GPI-anchor biosynthesis</keyword>
<protein>
    <recommendedName>
        <fullName evidence="11">GPI mannosyltransferase 2</fullName>
        <ecNumber evidence="11">2.4.1.-</ecNumber>
    </recommendedName>
</protein>
<feature type="non-terminal residue" evidence="12">
    <location>
        <position position="242"/>
    </location>
</feature>
<keyword evidence="8 11" id="KW-0256">Endoplasmic reticulum</keyword>
<accession>A0A974DNV7</accession>
<sequence length="242" mass="27539">MKCWGSKDPSLREIICFSLCCCGATFALQLHVQHLTFSNPYTCKYKAYSESLFALATFAGVWQLEKCSTFRGCSLFLLATAARDNGLVNAGFLLYFGAQSVIQGTMSCQKMYKIRIATAVIILPLALFQYYSFHHFCLSQHGVWPAYQWLNSNIQSDYWDVGFFCYFQLRQLPNFLLALPVILLATRVIWEYVCANVNLCMTLGLLGKRQMSSSGYYGPRIFVYVAHLTALMMLVVFCMHVQ</sequence>
<dbReference type="EMBL" id="CM004468">
    <property type="protein sequence ID" value="OCT94436.1"/>
    <property type="molecule type" value="Genomic_DNA"/>
</dbReference>
<feature type="transmembrane region" description="Helical" evidence="11">
    <location>
        <begin position="221"/>
        <end position="241"/>
    </location>
</feature>
<proteinExistence type="inferred from homology"/>